<reference evidence="2 3" key="1">
    <citation type="journal article" date="2018" name="Front. Plant Sci.">
        <title>Red Clover (Trifolium pratense) and Zigzag Clover (T. medium) - A Picture of Genomic Similarities and Differences.</title>
        <authorList>
            <person name="Dluhosova J."/>
            <person name="Istvanek J."/>
            <person name="Nedelnik J."/>
            <person name="Repkova J."/>
        </authorList>
    </citation>
    <scope>NUCLEOTIDE SEQUENCE [LARGE SCALE GENOMIC DNA]</scope>
    <source>
        <strain evidence="3">cv. 10/8</strain>
        <tissue evidence="2">Leaf</tissue>
    </source>
</reference>
<sequence>AVDLNSGGEEARKGEVNWKGGGLSGMVK</sequence>
<evidence type="ECO:0000313" key="2">
    <source>
        <dbReference type="EMBL" id="MCI85750.1"/>
    </source>
</evidence>
<comment type="caution">
    <text evidence="2">The sequence shown here is derived from an EMBL/GenBank/DDBJ whole genome shotgun (WGS) entry which is preliminary data.</text>
</comment>
<protein>
    <submittedName>
        <fullName evidence="2">Uncharacterized protein</fullName>
    </submittedName>
</protein>
<feature type="non-terminal residue" evidence="2">
    <location>
        <position position="1"/>
    </location>
</feature>
<organism evidence="2 3">
    <name type="scientific">Trifolium medium</name>
    <dbReference type="NCBI Taxonomy" id="97028"/>
    <lineage>
        <taxon>Eukaryota</taxon>
        <taxon>Viridiplantae</taxon>
        <taxon>Streptophyta</taxon>
        <taxon>Embryophyta</taxon>
        <taxon>Tracheophyta</taxon>
        <taxon>Spermatophyta</taxon>
        <taxon>Magnoliopsida</taxon>
        <taxon>eudicotyledons</taxon>
        <taxon>Gunneridae</taxon>
        <taxon>Pentapetalae</taxon>
        <taxon>rosids</taxon>
        <taxon>fabids</taxon>
        <taxon>Fabales</taxon>
        <taxon>Fabaceae</taxon>
        <taxon>Papilionoideae</taxon>
        <taxon>50 kb inversion clade</taxon>
        <taxon>NPAAA clade</taxon>
        <taxon>Hologalegina</taxon>
        <taxon>IRL clade</taxon>
        <taxon>Trifolieae</taxon>
        <taxon>Trifolium</taxon>
    </lineage>
</organism>
<feature type="compositionally biased region" description="Gly residues" evidence="1">
    <location>
        <begin position="19"/>
        <end position="28"/>
    </location>
</feature>
<name>A0A392VH92_9FABA</name>
<proteinExistence type="predicted"/>
<keyword evidence="3" id="KW-1185">Reference proteome</keyword>
<evidence type="ECO:0000313" key="3">
    <source>
        <dbReference type="Proteomes" id="UP000265520"/>
    </source>
</evidence>
<feature type="region of interest" description="Disordered" evidence="1">
    <location>
        <begin position="1"/>
        <end position="28"/>
    </location>
</feature>
<evidence type="ECO:0000256" key="1">
    <source>
        <dbReference type="SAM" id="MobiDB-lite"/>
    </source>
</evidence>
<accession>A0A392VH92</accession>
<dbReference type="EMBL" id="LXQA011122933">
    <property type="protein sequence ID" value="MCI85750.1"/>
    <property type="molecule type" value="Genomic_DNA"/>
</dbReference>
<dbReference type="Proteomes" id="UP000265520">
    <property type="component" value="Unassembled WGS sequence"/>
</dbReference>
<dbReference type="AlphaFoldDB" id="A0A392VH92"/>